<dbReference type="InParanoid" id="A0A423XID6"/>
<evidence type="ECO:0000313" key="2">
    <source>
        <dbReference type="EMBL" id="ROW16027.1"/>
    </source>
</evidence>
<feature type="compositionally biased region" description="Basic and acidic residues" evidence="1">
    <location>
        <begin position="269"/>
        <end position="278"/>
    </location>
</feature>
<protein>
    <submittedName>
        <fullName evidence="2">Uncharacterized protein</fullName>
    </submittedName>
</protein>
<feature type="compositionally biased region" description="Polar residues" evidence="1">
    <location>
        <begin position="339"/>
        <end position="349"/>
    </location>
</feature>
<evidence type="ECO:0000313" key="3">
    <source>
        <dbReference type="Proteomes" id="UP000285146"/>
    </source>
</evidence>
<feature type="compositionally biased region" description="Low complexity" evidence="1">
    <location>
        <begin position="513"/>
        <end position="523"/>
    </location>
</feature>
<feature type="compositionally biased region" description="Basic and acidic residues" evidence="1">
    <location>
        <begin position="396"/>
        <end position="419"/>
    </location>
</feature>
<sequence>MAAMSTVQTATTLTPPSSSHDNANGFAWDFSTAKAENHHHYARKNTLKLEAANSVYRSPLAQNGNSSGFSLDTSAKASNGGVQVNGPGALSRSYTDEDEETLDDRPDNIVTVPFDNEYSRNDESDSEHKGRMGQEVYYDEDSGWIHRDKLVKIENEELQAAGIIYPQTRSRSRPSRERSQSSTKRLNHDNVTRSRKNSFHALEPKTPDATEAINFWDSRGAEEMDPEADGHTKPAGGSRIPVPKKSPLHIPTQHQERDRFMKGGNSPDEMERLADTPKVRSRANSTTLKSLEPSPHLKTKRAATMGDTSPKKPIPRKAPGPTKTIPPEARGKVKPKGKNGQNGTRPSTRSGDRELSSGSTGSKPMEGDPPWMVSAYRPDPRLPPDQQLLPTVARRLQQEKWEQEGKFGNVYDKDFRPLTDEGFLSPPANKPSSSSEDNPESSEDNVESSEGNMVPSEENPAPSEDNVVKQEEEKSADDWPLRSPEQAKKPVSPARSSSYSTMPKIQDNPPVAPHASPKSSAAPVNPPEPIQVTRVPDIPEKETGKKEKGGCGCCIEETKDRNGKSTVTDDVKDEAPEGQMIQDVSGYLETAGLMVHANETSETCRTKESWHQTVLNDDMSLDLRRIDFLWNMLLIGRRDD</sequence>
<dbReference type="EMBL" id="LKEB01000007">
    <property type="protein sequence ID" value="ROW16027.1"/>
    <property type="molecule type" value="Genomic_DNA"/>
</dbReference>
<feature type="compositionally biased region" description="Basic and acidic residues" evidence="1">
    <location>
        <begin position="537"/>
        <end position="549"/>
    </location>
</feature>
<accession>A0A423XID6</accession>
<dbReference type="STRING" id="1230097.A0A423XID6"/>
<reference evidence="2 3" key="1">
    <citation type="submission" date="2015-09" db="EMBL/GenBank/DDBJ databases">
        <title>Host preference determinants of Valsa canker pathogens revealed by comparative genomics.</title>
        <authorList>
            <person name="Yin Z."/>
            <person name="Huang L."/>
        </authorList>
    </citation>
    <scope>NUCLEOTIDE SEQUENCE [LARGE SCALE GENOMIC DNA]</scope>
    <source>
        <strain evidence="2 3">SXYLt</strain>
    </source>
</reference>
<feature type="compositionally biased region" description="Basic and acidic residues" evidence="1">
    <location>
        <begin position="117"/>
        <end position="132"/>
    </location>
</feature>
<proteinExistence type="predicted"/>
<name>A0A423XID6_9PEZI</name>
<evidence type="ECO:0000256" key="1">
    <source>
        <dbReference type="SAM" id="MobiDB-lite"/>
    </source>
</evidence>
<feature type="compositionally biased region" description="Polar residues" evidence="1">
    <location>
        <begin position="60"/>
        <end position="82"/>
    </location>
</feature>
<feature type="compositionally biased region" description="Polar residues" evidence="1">
    <location>
        <begin position="1"/>
        <end position="22"/>
    </location>
</feature>
<organism evidence="2 3">
    <name type="scientific">Cytospora leucostoma</name>
    <dbReference type="NCBI Taxonomy" id="1230097"/>
    <lineage>
        <taxon>Eukaryota</taxon>
        <taxon>Fungi</taxon>
        <taxon>Dikarya</taxon>
        <taxon>Ascomycota</taxon>
        <taxon>Pezizomycotina</taxon>
        <taxon>Sordariomycetes</taxon>
        <taxon>Sordariomycetidae</taxon>
        <taxon>Diaporthales</taxon>
        <taxon>Cytosporaceae</taxon>
        <taxon>Cytospora</taxon>
    </lineage>
</organism>
<feature type="compositionally biased region" description="Acidic residues" evidence="1">
    <location>
        <begin position="437"/>
        <end position="447"/>
    </location>
</feature>
<feature type="region of interest" description="Disordered" evidence="1">
    <location>
        <begin position="164"/>
        <end position="552"/>
    </location>
</feature>
<feature type="compositionally biased region" description="Polar residues" evidence="1">
    <location>
        <begin position="494"/>
        <end position="503"/>
    </location>
</feature>
<comment type="caution">
    <text evidence="2">The sequence shown here is derived from an EMBL/GenBank/DDBJ whole genome shotgun (WGS) entry which is preliminary data.</text>
</comment>
<dbReference type="OrthoDB" id="418495at2759"/>
<keyword evidence="3" id="KW-1185">Reference proteome</keyword>
<gene>
    <name evidence="2" type="ORF">VPNG_02527</name>
</gene>
<feature type="region of interest" description="Disordered" evidence="1">
    <location>
        <begin position="1"/>
        <end position="25"/>
    </location>
</feature>
<dbReference type="Proteomes" id="UP000285146">
    <property type="component" value="Unassembled WGS sequence"/>
</dbReference>
<feature type="compositionally biased region" description="Basic and acidic residues" evidence="1">
    <location>
        <begin position="466"/>
        <end position="488"/>
    </location>
</feature>
<dbReference type="AlphaFoldDB" id="A0A423XID6"/>
<feature type="region of interest" description="Disordered" evidence="1">
    <location>
        <begin position="59"/>
        <end position="134"/>
    </location>
</feature>